<dbReference type="RefSeq" id="XP_040493738.1">
    <property type="nucleotide sequence ID" value="XM_040637804.1"/>
</dbReference>
<dbReference type="OrthoDB" id="6219513at2759"/>
<dbReference type="GeneID" id="121104471"/>
<sequence length="108" mass="12266">FVFTACEGTGSGSRFQTVDSSNIDGFVNCTKILGNLDFLITGLNGDPWHKIPALDPEKLNVFRTVREITGEWGERLPFLEEEVNHWHKLLYNYLENHVPSERGGTDRT</sequence>
<evidence type="ECO:0000313" key="2">
    <source>
        <dbReference type="RefSeq" id="XP_040493738.1"/>
    </source>
</evidence>
<feature type="non-terminal residue" evidence="2">
    <location>
        <position position="1"/>
    </location>
</feature>
<name>A0A8M1GDK9_URSMA</name>
<proteinExistence type="predicted"/>
<organism evidence="1 2">
    <name type="scientific">Ursus maritimus</name>
    <name type="common">Polar bear</name>
    <name type="synonym">Thalarctos maritimus</name>
    <dbReference type="NCBI Taxonomy" id="29073"/>
    <lineage>
        <taxon>Eukaryota</taxon>
        <taxon>Metazoa</taxon>
        <taxon>Chordata</taxon>
        <taxon>Craniata</taxon>
        <taxon>Vertebrata</taxon>
        <taxon>Euteleostomi</taxon>
        <taxon>Mammalia</taxon>
        <taxon>Eutheria</taxon>
        <taxon>Laurasiatheria</taxon>
        <taxon>Carnivora</taxon>
        <taxon>Caniformia</taxon>
        <taxon>Ursidae</taxon>
        <taxon>Ursus</taxon>
    </lineage>
</organism>
<dbReference type="Gene3D" id="3.80.20.20">
    <property type="entry name" value="Receptor L-domain"/>
    <property type="match status" value="1"/>
</dbReference>
<dbReference type="AlphaFoldDB" id="A0A8M1GDK9"/>
<evidence type="ECO:0000313" key="1">
    <source>
        <dbReference type="Proteomes" id="UP000261680"/>
    </source>
</evidence>
<dbReference type="Proteomes" id="UP000261680">
    <property type="component" value="Unplaced"/>
</dbReference>
<dbReference type="KEGG" id="umr:121104471"/>
<dbReference type="InterPro" id="IPR036941">
    <property type="entry name" value="Rcpt_L-dom_sf"/>
</dbReference>
<gene>
    <name evidence="2" type="primary">LOC121104471</name>
</gene>
<accession>A0A8M1GDK9</accession>
<dbReference type="SUPFAM" id="SSF52058">
    <property type="entry name" value="L domain-like"/>
    <property type="match status" value="1"/>
</dbReference>
<reference evidence="2" key="1">
    <citation type="submission" date="2025-08" db="UniProtKB">
        <authorList>
            <consortium name="RefSeq"/>
        </authorList>
    </citation>
    <scope>IDENTIFICATION</scope>
    <source>
        <tissue evidence="2">Whole blood</tissue>
    </source>
</reference>
<keyword evidence="1" id="KW-1185">Reference proteome</keyword>
<protein>
    <submittedName>
        <fullName evidence="2">Receptor tyrosine-protein kinase erbB-3-like</fullName>
    </submittedName>
</protein>